<dbReference type="PANTHER" id="PTHR12858:SF1">
    <property type="entry name" value="PRE-RRNA-PROCESSING PROTEIN TSR1 HOMOLOG"/>
    <property type="match status" value="1"/>
</dbReference>
<dbReference type="GO" id="GO:0030688">
    <property type="term" value="C:preribosome, small subunit precursor"/>
    <property type="evidence" value="ECO:0007669"/>
    <property type="project" value="TreeGrafter"/>
</dbReference>
<dbReference type="GO" id="GO:0005525">
    <property type="term" value="F:GTP binding"/>
    <property type="evidence" value="ECO:0007669"/>
    <property type="project" value="TreeGrafter"/>
</dbReference>
<dbReference type="SMART" id="SM01362">
    <property type="entry name" value="DUF663"/>
    <property type="match status" value="1"/>
</dbReference>
<dbReference type="PANTHER" id="PTHR12858">
    <property type="entry name" value="RIBOSOME BIOGENESIS PROTEIN"/>
    <property type="match status" value="1"/>
</dbReference>
<keyword evidence="10" id="KW-1185">Reference proteome</keyword>
<dbReference type="Proteomes" id="UP000887116">
    <property type="component" value="Unassembled WGS sequence"/>
</dbReference>
<evidence type="ECO:0000313" key="9">
    <source>
        <dbReference type="EMBL" id="GFR12336.1"/>
    </source>
</evidence>
<dbReference type="Pfam" id="PF22298">
    <property type="entry name" value="Tsr1_G-like"/>
    <property type="match status" value="1"/>
</dbReference>
<dbReference type="OrthoDB" id="119302at2759"/>
<dbReference type="GO" id="GO:0000479">
    <property type="term" value="P:endonucleolytic cleavage of tricistronic rRNA transcript (SSU-rRNA, 5.8S rRNA, LSU-rRNA)"/>
    <property type="evidence" value="ECO:0007669"/>
    <property type="project" value="TreeGrafter"/>
</dbReference>
<comment type="subcellular location">
    <subcellularLocation>
        <location evidence="1">Nucleus</location>
        <location evidence="1">Nucleolus</location>
    </subcellularLocation>
</comment>
<dbReference type="EMBL" id="BMAO01006891">
    <property type="protein sequence ID" value="GFR12336.1"/>
    <property type="molecule type" value="Genomic_DNA"/>
</dbReference>
<proteinExistence type="inferred from homology"/>
<dbReference type="InterPro" id="IPR007034">
    <property type="entry name" value="BMS1_TSR1_C"/>
</dbReference>
<feature type="compositionally biased region" description="Acidic residues" evidence="7">
    <location>
        <begin position="377"/>
        <end position="391"/>
    </location>
</feature>
<keyword evidence="3" id="KW-0539">Nucleus</keyword>
<evidence type="ECO:0000256" key="6">
    <source>
        <dbReference type="ARBA" id="ARBA00040070"/>
    </source>
</evidence>
<sequence length="756" mass="87346">MPLESQEVHRHGPLKQCNKTHKGEKGKRKKHSQGRCDVKTLSRKKRDLNRVERKNQMNQRRKAKKEKVLLQKRNLGGLKSVPILVMILSLDDSISPTEFLDKLESCDEDLVVTESALGYTHISCFRFKQRYTFIIPNKTDLHSILDALKVCETLLLLHSPDAHDDNTEWLLSGMMAQALPTTVHVVQGFDKMNPKKKAECRKHIHKAIESRFPHAKLQQADTNQELLLLLRQIGNQKQQPIGFRDNRPHLLVENISFDLKDTVSNKGILTVSGYVRGQRLNVNGLVHIPGWDTFQMNRIDTTNPRHEEKRTLIFGTSETANPINQESLQSEVIPDPLDQEQTWPTQEELDAADQLKPKKAVRKVIEGTSDYQATWIVDDENEGSESSDEESCNNSQMMSDNESEEMEETMDVTDSVTDDIKDDNYDDNLDMDEEKQMLVRFKEERMNIMFPDEQDTPMDVKAYIRYQKYRGLKNFKSSPWDPMENLPPDYARIYRFENFKQTKKKVLKSEKEGVEPGEHVVVYINDVPQSLYDTVNTENPILTVYGLLPHEQKMSVVNTVIRKHPSCKVPIKSKDTLIFHVGFRRFTCKPIFSEHKTGIKYKYERFLPSDAAVVASFYAPVTFPPVSVVVYRQTQNGSHQLVATGSVLNVDPNRVVVKRIVLSGHPFKIYKRSAVVRYMFFNRDDINYFKCIELQTKLGRRGHIKEPMGSHGHMKCVFDKQLDSQDVVLMFLYKRVYPKWSFNNYVPTPVIEELSA</sequence>
<evidence type="ECO:0000256" key="2">
    <source>
        <dbReference type="ARBA" id="ARBA00022517"/>
    </source>
</evidence>
<comment type="similarity">
    <text evidence="5">Belongs to the TRAFAC class translation factor GTPase superfamily. Bms1-like GTPase family. TSR1 subfamily.</text>
</comment>
<feature type="region of interest" description="Disordered" evidence="7">
    <location>
        <begin position="1"/>
        <end position="42"/>
    </location>
</feature>
<evidence type="ECO:0000259" key="8">
    <source>
        <dbReference type="PROSITE" id="PS51714"/>
    </source>
</evidence>
<comment type="function">
    <text evidence="4">Required during maturation of the 40S ribosomal subunit in the nucleolus.</text>
</comment>
<feature type="region of interest" description="Disordered" evidence="7">
    <location>
        <begin position="377"/>
        <end position="404"/>
    </location>
</feature>
<gene>
    <name evidence="9" type="primary">TSR1</name>
    <name evidence="9" type="ORF">TNCT_14041</name>
</gene>
<dbReference type="GO" id="GO:0003924">
    <property type="term" value="F:GTPase activity"/>
    <property type="evidence" value="ECO:0007669"/>
    <property type="project" value="TreeGrafter"/>
</dbReference>
<evidence type="ECO:0000313" key="10">
    <source>
        <dbReference type="Proteomes" id="UP000887116"/>
    </source>
</evidence>
<feature type="compositionally biased region" description="Basic and acidic residues" evidence="7">
    <location>
        <begin position="1"/>
        <end position="10"/>
    </location>
</feature>
<dbReference type="PROSITE" id="PS51714">
    <property type="entry name" value="G_BMS1"/>
    <property type="match status" value="1"/>
</dbReference>
<dbReference type="GO" id="GO:0034511">
    <property type="term" value="F:U3 snoRNA binding"/>
    <property type="evidence" value="ECO:0007669"/>
    <property type="project" value="TreeGrafter"/>
</dbReference>
<evidence type="ECO:0000256" key="1">
    <source>
        <dbReference type="ARBA" id="ARBA00004604"/>
    </source>
</evidence>
<reference evidence="9" key="1">
    <citation type="submission" date="2020-07" db="EMBL/GenBank/DDBJ databases">
        <title>Multicomponent nature underlies the extraordinary mechanical properties of spider dragline silk.</title>
        <authorList>
            <person name="Kono N."/>
            <person name="Nakamura H."/>
            <person name="Mori M."/>
            <person name="Yoshida Y."/>
            <person name="Ohtoshi R."/>
            <person name="Malay A.D."/>
            <person name="Moran D.A.P."/>
            <person name="Tomita M."/>
            <person name="Numata K."/>
            <person name="Arakawa K."/>
        </authorList>
    </citation>
    <scope>NUCLEOTIDE SEQUENCE</scope>
</reference>
<dbReference type="InterPro" id="IPR012948">
    <property type="entry name" value="AARP2CN"/>
</dbReference>
<dbReference type="GO" id="GO:0005730">
    <property type="term" value="C:nucleolus"/>
    <property type="evidence" value="ECO:0007669"/>
    <property type="project" value="UniProtKB-SubCell"/>
</dbReference>
<dbReference type="InterPro" id="IPR030387">
    <property type="entry name" value="G_Bms1/Tsr1_dom"/>
</dbReference>
<feature type="compositionally biased region" description="Basic residues" evidence="7">
    <location>
        <begin position="18"/>
        <end position="33"/>
    </location>
</feature>
<dbReference type="AlphaFoldDB" id="A0A8X6JME4"/>
<feature type="domain" description="Bms1-type G" evidence="8">
    <location>
        <begin position="81"/>
        <end position="239"/>
    </location>
</feature>
<dbReference type="Pfam" id="PF04950">
    <property type="entry name" value="RIBIOP_C"/>
    <property type="match status" value="1"/>
</dbReference>
<name>A0A8X6JME4_TRICU</name>
<dbReference type="GO" id="GO:0000462">
    <property type="term" value="P:maturation of SSU-rRNA from tricistronic rRNA transcript (SSU-rRNA, 5.8S rRNA, LSU-rRNA)"/>
    <property type="evidence" value="ECO:0007669"/>
    <property type="project" value="TreeGrafter"/>
</dbReference>
<accession>A0A8X6JME4</accession>
<organism evidence="9 10">
    <name type="scientific">Trichonephila clavata</name>
    <name type="common">Joro spider</name>
    <name type="synonym">Nephila clavata</name>
    <dbReference type="NCBI Taxonomy" id="2740835"/>
    <lineage>
        <taxon>Eukaryota</taxon>
        <taxon>Metazoa</taxon>
        <taxon>Ecdysozoa</taxon>
        <taxon>Arthropoda</taxon>
        <taxon>Chelicerata</taxon>
        <taxon>Arachnida</taxon>
        <taxon>Araneae</taxon>
        <taxon>Araneomorphae</taxon>
        <taxon>Entelegynae</taxon>
        <taxon>Araneoidea</taxon>
        <taxon>Nephilidae</taxon>
        <taxon>Trichonephila</taxon>
    </lineage>
</organism>
<evidence type="ECO:0000256" key="5">
    <source>
        <dbReference type="ARBA" id="ARBA00038288"/>
    </source>
</evidence>
<dbReference type="InterPro" id="IPR039761">
    <property type="entry name" value="Bms1/Tsr1"/>
</dbReference>
<comment type="caution">
    <text evidence="9">The sequence shown here is derived from an EMBL/GenBank/DDBJ whole genome shotgun (WGS) entry which is preliminary data.</text>
</comment>
<evidence type="ECO:0000256" key="4">
    <source>
        <dbReference type="ARBA" id="ARBA00037087"/>
    </source>
</evidence>
<dbReference type="Pfam" id="PF08142">
    <property type="entry name" value="AARP2CN"/>
    <property type="match status" value="1"/>
</dbReference>
<evidence type="ECO:0000256" key="7">
    <source>
        <dbReference type="SAM" id="MobiDB-lite"/>
    </source>
</evidence>
<evidence type="ECO:0000256" key="3">
    <source>
        <dbReference type="ARBA" id="ARBA00023242"/>
    </source>
</evidence>
<keyword evidence="2" id="KW-0690">Ribosome biogenesis</keyword>
<dbReference type="SMART" id="SM00785">
    <property type="entry name" value="AARP2CN"/>
    <property type="match status" value="1"/>
</dbReference>
<protein>
    <recommendedName>
        <fullName evidence="6">Pre-rRNA-processing protein TSR1 homolog</fullName>
    </recommendedName>
</protein>